<protein>
    <submittedName>
        <fullName evidence="2">Serine hydrolase domain-containing protein</fullName>
        <ecNumber evidence="2">3.1.1.103</ecNumber>
    </submittedName>
</protein>
<dbReference type="InterPro" id="IPR012338">
    <property type="entry name" value="Beta-lactam/transpept-like"/>
</dbReference>
<dbReference type="RefSeq" id="WP_317545714.1">
    <property type="nucleotide sequence ID" value="NZ_JAWLKB010000036.1"/>
</dbReference>
<dbReference type="GO" id="GO:0016787">
    <property type="term" value="F:hydrolase activity"/>
    <property type="evidence" value="ECO:0007669"/>
    <property type="project" value="UniProtKB-KW"/>
</dbReference>
<keyword evidence="3" id="KW-1185">Reference proteome</keyword>
<dbReference type="EC" id="3.1.1.103" evidence="2"/>
<keyword evidence="2" id="KW-0378">Hydrolase</keyword>
<dbReference type="SUPFAM" id="SSF56601">
    <property type="entry name" value="beta-lactamase/transpeptidase-like"/>
    <property type="match status" value="1"/>
</dbReference>
<name>A0ABU4C426_RHOGO</name>
<gene>
    <name evidence="2" type="ORF">R3Q16_32065</name>
</gene>
<dbReference type="Pfam" id="PF00144">
    <property type="entry name" value="Beta-lactamase"/>
    <property type="match status" value="1"/>
</dbReference>
<sequence>MDHPEQTSGLPNCNNYLGDDVRYYDSHELLDVALQHPGDFAPGTSWKYSNINYILAGLLIQKIPTSPSPKRSTDASSNQ</sequence>
<organism evidence="2 3">
    <name type="scientific">Rhodococcus globerulus</name>
    <dbReference type="NCBI Taxonomy" id="33008"/>
    <lineage>
        <taxon>Bacteria</taxon>
        <taxon>Bacillati</taxon>
        <taxon>Actinomycetota</taxon>
        <taxon>Actinomycetes</taxon>
        <taxon>Mycobacteriales</taxon>
        <taxon>Nocardiaceae</taxon>
        <taxon>Rhodococcus</taxon>
    </lineage>
</organism>
<comment type="caution">
    <text evidence="2">The sequence shown here is derived from an EMBL/GenBank/DDBJ whole genome shotgun (WGS) entry which is preliminary data.</text>
</comment>
<evidence type="ECO:0000259" key="1">
    <source>
        <dbReference type="Pfam" id="PF00144"/>
    </source>
</evidence>
<evidence type="ECO:0000313" key="2">
    <source>
        <dbReference type="EMBL" id="MDV6271255.1"/>
    </source>
</evidence>
<dbReference type="InterPro" id="IPR001466">
    <property type="entry name" value="Beta-lactam-related"/>
</dbReference>
<dbReference type="Gene3D" id="3.40.710.10">
    <property type="entry name" value="DD-peptidase/beta-lactamase superfamily"/>
    <property type="match status" value="1"/>
</dbReference>
<proteinExistence type="predicted"/>
<feature type="domain" description="Beta-lactamase-related" evidence="1">
    <location>
        <begin position="6"/>
        <end position="63"/>
    </location>
</feature>
<dbReference type="EMBL" id="JAWLKB010000036">
    <property type="protein sequence ID" value="MDV6271255.1"/>
    <property type="molecule type" value="Genomic_DNA"/>
</dbReference>
<accession>A0ABU4C426</accession>
<reference evidence="2 3" key="1">
    <citation type="submission" date="2023-10" db="EMBL/GenBank/DDBJ databases">
        <title>Development of a sustainable strategy for remediation of hydrocarbon-contaminated territories based on the waste exchange concept.</title>
        <authorList>
            <person name="Krivoruchko A."/>
        </authorList>
    </citation>
    <scope>NUCLEOTIDE SEQUENCE [LARGE SCALE GENOMIC DNA]</scope>
    <source>
        <strain evidence="2 3">IEGM 1203</strain>
    </source>
</reference>
<dbReference type="Proteomes" id="UP001185927">
    <property type="component" value="Unassembled WGS sequence"/>
</dbReference>
<evidence type="ECO:0000313" key="3">
    <source>
        <dbReference type="Proteomes" id="UP001185927"/>
    </source>
</evidence>